<evidence type="ECO:0000313" key="2">
    <source>
        <dbReference type="EMBL" id="NIK60636.1"/>
    </source>
</evidence>
<comment type="caution">
    <text evidence="2">The sequence shown here is derived from an EMBL/GenBank/DDBJ whole genome shotgun (WGS) entry which is preliminary data.</text>
</comment>
<name>A0A7X6A3P8_9ACTN</name>
<dbReference type="GO" id="GO:0016740">
    <property type="term" value="F:transferase activity"/>
    <property type="evidence" value="ECO:0007669"/>
    <property type="project" value="UniProtKB-KW"/>
</dbReference>
<evidence type="ECO:0000313" key="3">
    <source>
        <dbReference type="Proteomes" id="UP000555407"/>
    </source>
</evidence>
<gene>
    <name evidence="2" type="ORF">BJY22_006353</name>
</gene>
<dbReference type="Pfam" id="PF00535">
    <property type="entry name" value="Glycos_transf_2"/>
    <property type="match status" value="1"/>
</dbReference>
<keyword evidence="3" id="KW-1185">Reference proteome</keyword>
<dbReference type="Gene3D" id="3.90.550.10">
    <property type="entry name" value="Spore Coat Polysaccharide Biosynthesis Protein SpsA, Chain A"/>
    <property type="match status" value="1"/>
</dbReference>
<dbReference type="Proteomes" id="UP000555407">
    <property type="component" value="Unassembled WGS sequence"/>
</dbReference>
<dbReference type="RefSeq" id="WP_167214124.1">
    <property type="nucleotide sequence ID" value="NZ_JAASRO010000001.1"/>
</dbReference>
<keyword evidence="2" id="KW-0808">Transferase</keyword>
<dbReference type="AlphaFoldDB" id="A0A7X6A3P8"/>
<dbReference type="PANTHER" id="PTHR43685:SF2">
    <property type="entry name" value="GLYCOSYLTRANSFERASE 2-LIKE DOMAIN-CONTAINING PROTEIN"/>
    <property type="match status" value="1"/>
</dbReference>
<accession>A0A7X6A3P8</accession>
<dbReference type="CDD" id="cd00761">
    <property type="entry name" value="Glyco_tranf_GTA_type"/>
    <property type="match status" value="1"/>
</dbReference>
<dbReference type="EMBL" id="JAASRO010000001">
    <property type="protein sequence ID" value="NIK60636.1"/>
    <property type="molecule type" value="Genomic_DNA"/>
</dbReference>
<dbReference type="SUPFAM" id="SSF53448">
    <property type="entry name" value="Nucleotide-diphospho-sugar transferases"/>
    <property type="match status" value="1"/>
</dbReference>
<proteinExistence type="predicted"/>
<dbReference type="InterPro" id="IPR001173">
    <property type="entry name" value="Glyco_trans_2-like"/>
</dbReference>
<organism evidence="2 3">
    <name type="scientific">Kribbella shirazensis</name>
    <dbReference type="NCBI Taxonomy" id="1105143"/>
    <lineage>
        <taxon>Bacteria</taxon>
        <taxon>Bacillati</taxon>
        <taxon>Actinomycetota</taxon>
        <taxon>Actinomycetes</taxon>
        <taxon>Propionibacteriales</taxon>
        <taxon>Kribbellaceae</taxon>
        <taxon>Kribbella</taxon>
    </lineage>
</organism>
<dbReference type="PANTHER" id="PTHR43685">
    <property type="entry name" value="GLYCOSYLTRANSFERASE"/>
    <property type="match status" value="1"/>
</dbReference>
<sequence length="321" mass="36214">MTTRPRLSIGLPVYNGEQYLAQSLDAVLGQTYTDFELILSSNASTDGTDDICRAYAKQDPRITFYRQERNIGAAPHHDFVFRKSHGELFKWASGDDLWARDLVARCVALLDEHPDAILAHTFTAAIDGEDKVIQALDYPLRTDAPDAPERLRSMLFDGDLPGAIRADDFYGVIRADVLRRVTPHDSFYHADQVFMAELVLHGRFLEVPEWLYFRRHHDGRALQANPTISSWSRNLDPRRSNKLIHPPARLVAEYIWGYFAAVRRAPLSAAERRACNRHIRSWLASRVTRRLPGRSGPPPIEDFGAVDALSVRAVVAGQEGS</sequence>
<dbReference type="InterPro" id="IPR029044">
    <property type="entry name" value="Nucleotide-diphossugar_trans"/>
</dbReference>
<protein>
    <submittedName>
        <fullName evidence="2">Glycosyltransferase involved in cell wall biosynthesis</fullName>
    </submittedName>
</protein>
<feature type="domain" description="Glycosyltransferase 2-like" evidence="1">
    <location>
        <begin position="8"/>
        <end position="138"/>
    </location>
</feature>
<reference evidence="2 3" key="1">
    <citation type="submission" date="2020-03" db="EMBL/GenBank/DDBJ databases">
        <title>Sequencing the genomes of 1000 actinobacteria strains.</title>
        <authorList>
            <person name="Klenk H.-P."/>
        </authorList>
    </citation>
    <scope>NUCLEOTIDE SEQUENCE [LARGE SCALE GENOMIC DNA]</scope>
    <source>
        <strain evidence="2 3">DSM 45490</strain>
    </source>
</reference>
<dbReference type="InterPro" id="IPR050834">
    <property type="entry name" value="Glycosyltransf_2"/>
</dbReference>
<evidence type="ECO:0000259" key="1">
    <source>
        <dbReference type="Pfam" id="PF00535"/>
    </source>
</evidence>